<dbReference type="InterPro" id="IPR011006">
    <property type="entry name" value="CheY-like_superfamily"/>
</dbReference>
<evidence type="ECO:0000259" key="4">
    <source>
        <dbReference type="PROSITE" id="PS50110"/>
    </source>
</evidence>
<keyword evidence="1 2" id="KW-0597">Phosphoprotein</keyword>
<dbReference type="InterPro" id="IPR001789">
    <property type="entry name" value="Sig_transdc_resp-reg_receiver"/>
</dbReference>
<reference evidence="5 6" key="1">
    <citation type="journal article" date="2015" name="Genome Announc.">
        <title>Draft Genome Sequence of Filamentous Marine Cyanobacterium Lyngbya confervoides Strain BDU141951.</title>
        <authorList>
            <person name="Chandrababunaidu M.M."/>
            <person name="Sen D."/>
            <person name="Tripathy S."/>
        </authorList>
    </citation>
    <scope>NUCLEOTIDE SEQUENCE [LARGE SCALE GENOMIC DNA]</scope>
    <source>
        <strain evidence="5 6">BDU141951</strain>
    </source>
</reference>
<dbReference type="RefSeq" id="WP_166274724.1">
    <property type="nucleotide sequence ID" value="NZ_JTHE03000044.1"/>
</dbReference>
<feature type="modified residue" description="4-aspartylphosphate" evidence="2">
    <location>
        <position position="54"/>
    </location>
</feature>
<proteinExistence type="predicted"/>
<keyword evidence="3" id="KW-0175">Coiled coil</keyword>
<dbReference type="SMART" id="SM00448">
    <property type="entry name" value="REC"/>
    <property type="match status" value="1"/>
</dbReference>
<dbReference type="PROSITE" id="PS50110">
    <property type="entry name" value="RESPONSE_REGULATORY"/>
    <property type="match status" value="1"/>
</dbReference>
<keyword evidence="6" id="KW-1185">Reference proteome</keyword>
<dbReference type="InterPro" id="IPR050595">
    <property type="entry name" value="Bact_response_regulator"/>
</dbReference>
<name>A0ABD4T2S7_9CYAN</name>
<dbReference type="PANTHER" id="PTHR44591:SF23">
    <property type="entry name" value="CHEY SUBFAMILY"/>
    <property type="match status" value="1"/>
</dbReference>
<evidence type="ECO:0000256" key="3">
    <source>
        <dbReference type="SAM" id="Coils"/>
    </source>
</evidence>
<dbReference type="Gene3D" id="3.40.50.2300">
    <property type="match status" value="1"/>
</dbReference>
<comment type="caution">
    <text evidence="5">The sequence shown here is derived from an EMBL/GenBank/DDBJ whole genome shotgun (WGS) entry which is preliminary data.</text>
</comment>
<gene>
    <name evidence="5" type="ORF">QQ91_0007955</name>
</gene>
<dbReference type="EMBL" id="JTHE03000044">
    <property type="protein sequence ID" value="MCM1982755.1"/>
    <property type="molecule type" value="Genomic_DNA"/>
</dbReference>
<evidence type="ECO:0000256" key="1">
    <source>
        <dbReference type="ARBA" id="ARBA00022553"/>
    </source>
</evidence>
<accession>A0ABD4T2S7</accession>
<protein>
    <submittedName>
        <fullName evidence="5">Response regulator</fullName>
    </submittedName>
</protein>
<dbReference type="AlphaFoldDB" id="A0ABD4T2S7"/>
<feature type="domain" description="Response regulatory" evidence="4">
    <location>
        <begin position="5"/>
        <end position="121"/>
    </location>
</feature>
<sequence>MTSHKILVIDDSKVIRMRVREMLPEGDFEVLEAKDGLEGLNLIREQRPNLIMLDFLLPRLSGWDVYQELQQDQDLQKIPLVIMSGRKEEVTDKISEPFAYFEFIEKPFEKYQLQTSIKAAISKSKLPRLRKEPATVGTGVLGFDPAEIEGLKEQIEKMQAEINALKRAMTQLVGIVKEKL</sequence>
<organism evidence="5 6">
    <name type="scientific">Lyngbya confervoides BDU141951</name>
    <dbReference type="NCBI Taxonomy" id="1574623"/>
    <lineage>
        <taxon>Bacteria</taxon>
        <taxon>Bacillati</taxon>
        <taxon>Cyanobacteriota</taxon>
        <taxon>Cyanophyceae</taxon>
        <taxon>Oscillatoriophycideae</taxon>
        <taxon>Oscillatoriales</taxon>
        <taxon>Microcoleaceae</taxon>
        <taxon>Lyngbya</taxon>
    </lineage>
</organism>
<dbReference type="PANTHER" id="PTHR44591">
    <property type="entry name" value="STRESS RESPONSE REGULATOR PROTEIN 1"/>
    <property type="match status" value="1"/>
</dbReference>
<dbReference type="Proteomes" id="UP000031561">
    <property type="component" value="Unassembled WGS sequence"/>
</dbReference>
<evidence type="ECO:0000313" key="5">
    <source>
        <dbReference type="EMBL" id="MCM1982755.1"/>
    </source>
</evidence>
<feature type="coiled-coil region" evidence="3">
    <location>
        <begin position="148"/>
        <end position="175"/>
    </location>
</feature>
<dbReference type="CDD" id="cd00156">
    <property type="entry name" value="REC"/>
    <property type="match status" value="1"/>
</dbReference>
<dbReference type="SUPFAM" id="SSF52172">
    <property type="entry name" value="CheY-like"/>
    <property type="match status" value="1"/>
</dbReference>
<evidence type="ECO:0000313" key="6">
    <source>
        <dbReference type="Proteomes" id="UP000031561"/>
    </source>
</evidence>
<dbReference type="Pfam" id="PF00072">
    <property type="entry name" value="Response_reg"/>
    <property type="match status" value="1"/>
</dbReference>
<evidence type="ECO:0000256" key="2">
    <source>
        <dbReference type="PROSITE-ProRule" id="PRU00169"/>
    </source>
</evidence>